<dbReference type="RefSeq" id="XP_013919802.1">
    <property type="nucleotide sequence ID" value="XM_014064327.1"/>
</dbReference>
<dbReference type="InterPro" id="IPR038834">
    <property type="entry name" value="CCDC175"/>
</dbReference>
<accession>A0A6I9XZI5</accession>
<feature type="coiled-coil region" evidence="1">
    <location>
        <begin position="39"/>
        <end position="73"/>
    </location>
</feature>
<sequence length="299" mass="35300">MMAPPPPPHSSRCSESAAAALKHLHGVEKQLQNTRLLFNKETVQHLEDAVKAIKKLEKERKDTIELLEEETIKNCNLRIKVQTFPAIVMKEFEELVAAAQRFHVNKLREVEASMNETIAAVQEVYTKQMFSEEQNETLCKEQDQTWAKYNEIVQLLNQQMARKHSMNIKINELRNMTKKEEDEMVMERIAIENLKQVMATEALQFKEKKATLQLEIEELKEKLQMRKNEAMEKKKEFDELLKILCRLQKKVSDLNRIFTNLKKELEELLKTIKNLIQEHERKKLEKEELIKKRIHSAQK</sequence>
<name>A0A6I9XZI5_9SAUR</name>
<reference evidence="3" key="1">
    <citation type="submission" date="2025-08" db="UniProtKB">
        <authorList>
            <consortium name="RefSeq"/>
        </authorList>
    </citation>
    <scope>IDENTIFICATION</scope>
</reference>
<dbReference type="AlphaFoldDB" id="A0A6I9XZI5"/>
<feature type="coiled-coil region" evidence="1">
    <location>
        <begin position="163"/>
        <end position="292"/>
    </location>
</feature>
<dbReference type="OrthoDB" id="10031759at2759"/>
<evidence type="ECO:0000313" key="3">
    <source>
        <dbReference type="RefSeq" id="XP_013919802.1"/>
    </source>
</evidence>
<gene>
    <name evidence="3" type="primary">LOC106547235</name>
</gene>
<dbReference type="PANTHER" id="PTHR35347">
    <property type="entry name" value="COILED-COIL DOMAIN-CONTAINING PROTEIN 175"/>
    <property type="match status" value="1"/>
</dbReference>
<evidence type="ECO:0000313" key="2">
    <source>
        <dbReference type="Proteomes" id="UP000504617"/>
    </source>
</evidence>
<dbReference type="KEGG" id="tsr:106547235"/>
<dbReference type="Proteomes" id="UP000504617">
    <property type="component" value="Unplaced"/>
</dbReference>
<keyword evidence="2" id="KW-1185">Reference proteome</keyword>
<organism evidence="2 3">
    <name type="scientific">Thamnophis sirtalis</name>
    <dbReference type="NCBI Taxonomy" id="35019"/>
    <lineage>
        <taxon>Eukaryota</taxon>
        <taxon>Metazoa</taxon>
        <taxon>Chordata</taxon>
        <taxon>Craniata</taxon>
        <taxon>Vertebrata</taxon>
        <taxon>Euteleostomi</taxon>
        <taxon>Lepidosauria</taxon>
        <taxon>Squamata</taxon>
        <taxon>Bifurcata</taxon>
        <taxon>Unidentata</taxon>
        <taxon>Episquamata</taxon>
        <taxon>Toxicofera</taxon>
        <taxon>Serpentes</taxon>
        <taxon>Colubroidea</taxon>
        <taxon>Colubridae</taxon>
        <taxon>Natricinae</taxon>
        <taxon>Thamnophis</taxon>
    </lineage>
</organism>
<dbReference type="PANTHER" id="PTHR35347:SF1">
    <property type="entry name" value="COILED-COIL DOMAIN-CONTAINING PROTEIN 175"/>
    <property type="match status" value="1"/>
</dbReference>
<proteinExistence type="predicted"/>
<keyword evidence="1" id="KW-0175">Coiled coil</keyword>
<protein>
    <submittedName>
        <fullName evidence="3">Coiled-coil domain-containing protein 175-like</fullName>
    </submittedName>
</protein>
<dbReference type="GeneID" id="106547235"/>
<evidence type="ECO:0000256" key="1">
    <source>
        <dbReference type="SAM" id="Coils"/>
    </source>
</evidence>